<reference evidence="1" key="1">
    <citation type="journal article" date="2022" name="Arch. Virol.">
        <title>Identification of a novel vitivirus from pineapple in Reunion Island.</title>
        <authorList>
            <person name="Masse D."/>
            <person name="Filloux D."/>
            <person name="Candresse T."/>
            <person name="Massart S."/>
            <person name="Marais A."/>
            <person name="Verdin E."/>
            <person name="Cassam N."/>
            <person name="Fernandez E."/>
            <person name="Roumagnac P."/>
            <person name="Teycheney P.Y."/>
            <person name="Lefeuvre P."/>
            <person name="Lett J.M."/>
        </authorList>
    </citation>
    <scope>NUCLEOTIDE SEQUENCE</scope>
    <source>
        <strain evidence="1">16-1</strain>
    </source>
</reference>
<keyword evidence="2" id="KW-1185">Reference proteome</keyword>
<protein>
    <submittedName>
        <fullName evidence="1">Movement protein</fullName>
    </submittedName>
</protein>
<evidence type="ECO:0000313" key="2">
    <source>
        <dbReference type="Proteomes" id="UP001264176"/>
    </source>
</evidence>
<sequence length="280" mass="31713">MQQNNESTARDSPQEVRTFSVSKGISSVKEVQDALKRSKLYEMGTIEKLFPSVTHKCAITAEIEVEENGELDTTLDLVSEEFLTTLDAERYPLVHFGCIAICIVVLGVKQEGMITVIPHDKRYVEGHTQLIGFTMPLSKEIGAFCNFPNYCVSSLDLLAGYTMELNIKLHGSNFKTGTHPASLHVFSIVRKVTEDVDTMYLLKQKSRQLYQPLLNTMFLKQETLERLTTKPEIITDEGLDEETKEHVRKTLIKLKNGKRNEGRNIDVLEGEIQGRVHGRR</sequence>
<evidence type="ECO:0000313" key="1">
    <source>
        <dbReference type="EMBL" id="UUB84588.1"/>
    </source>
</evidence>
<dbReference type="EMBL" id="OM141115">
    <property type="protein sequence ID" value="UUB84588.1"/>
    <property type="molecule type" value="Genomic_RNA"/>
</dbReference>
<accession>A0AAE9SSA9</accession>
<name>A0AAE9SSA9_9VIRU</name>
<proteinExistence type="predicted"/>
<dbReference type="Proteomes" id="UP001264176">
    <property type="component" value="Segment"/>
</dbReference>
<organism evidence="1 2">
    <name type="scientific">Pineapple vitivirus A</name>
    <dbReference type="NCBI Taxonomy" id="2967992"/>
    <lineage>
        <taxon>Viruses</taxon>
        <taxon>Riboviria</taxon>
        <taxon>Orthornavirae</taxon>
        <taxon>Kitrinoviricota</taxon>
        <taxon>Alsuviricetes</taxon>
        <taxon>Tymovirales</taxon>
        <taxon>Betaflexiviridae</taxon>
        <taxon>Trivirinae</taxon>
        <taxon>Vitivirus</taxon>
        <taxon>Vitivirus ananasae</taxon>
    </lineage>
</organism>